<gene>
    <name evidence="1" type="ORF">FWK35_00017528</name>
</gene>
<dbReference type="AlphaFoldDB" id="A0A6G0XAI5"/>
<organism evidence="1 2">
    <name type="scientific">Aphis craccivora</name>
    <name type="common">Cowpea aphid</name>
    <dbReference type="NCBI Taxonomy" id="307492"/>
    <lineage>
        <taxon>Eukaryota</taxon>
        <taxon>Metazoa</taxon>
        <taxon>Ecdysozoa</taxon>
        <taxon>Arthropoda</taxon>
        <taxon>Hexapoda</taxon>
        <taxon>Insecta</taxon>
        <taxon>Pterygota</taxon>
        <taxon>Neoptera</taxon>
        <taxon>Paraneoptera</taxon>
        <taxon>Hemiptera</taxon>
        <taxon>Sternorrhyncha</taxon>
        <taxon>Aphidomorpha</taxon>
        <taxon>Aphidoidea</taxon>
        <taxon>Aphididae</taxon>
        <taxon>Aphidini</taxon>
        <taxon>Aphis</taxon>
        <taxon>Aphis</taxon>
    </lineage>
</organism>
<accession>A0A6G0XAI5</accession>
<proteinExistence type="predicted"/>
<protein>
    <submittedName>
        <fullName evidence="1">Protein ANTAGONIST OF LIKE HETEROCHROMATIN PROTEIN 1-like</fullName>
    </submittedName>
</protein>
<evidence type="ECO:0000313" key="2">
    <source>
        <dbReference type="Proteomes" id="UP000478052"/>
    </source>
</evidence>
<name>A0A6G0XAI5_APHCR</name>
<reference evidence="1 2" key="1">
    <citation type="submission" date="2019-08" db="EMBL/GenBank/DDBJ databases">
        <title>Whole genome of Aphis craccivora.</title>
        <authorList>
            <person name="Voronova N.V."/>
            <person name="Shulinski R.S."/>
            <person name="Bandarenka Y.V."/>
            <person name="Zhorov D.G."/>
            <person name="Warner D."/>
        </authorList>
    </citation>
    <scope>NUCLEOTIDE SEQUENCE [LARGE SCALE GENOMIC DNA]</scope>
    <source>
        <strain evidence="1">180601</strain>
        <tissue evidence="1">Whole Body</tissue>
    </source>
</reference>
<keyword evidence="2" id="KW-1185">Reference proteome</keyword>
<dbReference type="Proteomes" id="UP000478052">
    <property type="component" value="Unassembled WGS sequence"/>
</dbReference>
<dbReference type="EMBL" id="VUJU01007991">
    <property type="protein sequence ID" value="KAF0737158.1"/>
    <property type="molecule type" value="Genomic_DNA"/>
</dbReference>
<sequence length="213" mass="24397">MFFGVVTLKNLIDFVENRIIIDFTFFRLLRCLRNSMHRRCTLIYSVLLNRISYCTPTFLATGENYRSLAFQFRISYSWISTIIKEVLVVICNRLKNIAMSEPTESSLTKVSNDFYEMWNFSNCCGAIDGKHIRIVCPDNSGSLYFNLKSLFFIVLLALVDANNKFLVIDIGSYRKEGDAGIFPKSNLGKSILTGEFKFPEAKCLPNTDIVLLM</sequence>
<comment type="caution">
    <text evidence="1">The sequence shown here is derived from an EMBL/GenBank/DDBJ whole genome shotgun (WGS) entry which is preliminary data.</text>
</comment>
<evidence type="ECO:0000313" key="1">
    <source>
        <dbReference type="EMBL" id="KAF0737158.1"/>
    </source>
</evidence>
<dbReference type="OrthoDB" id="6587828at2759"/>